<evidence type="ECO:0000313" key="2">
    <source>
        <dbReference type="EMBL" id="QCY68181.1"/>
    </source>
</evidence>
<evidence type="ECO:0000313" key="3">
    <source>
        <dbReference type="Proteomes" id="UP000309016"/>
    </source>
</evidence>
<gene>
    <name evidence="2" type="ORF">FHG64_01515</name>
</gene>
<accession>A0A5B7X0P7</accession>
<sequence length="137" mass="15461">MFDGSKAFSSFSVNNLQQAKGFYGNTLGLKVKELEMGLLELNLDQGFRVIIYEKKDHRAAGFTILNFEVVKIESAVKELKARGVKFEQYEDPVATNEEGICDNGYGPKIAWFKDPFGNILSILEDGKQDEEEKKDND</sequence>
<dbReference type="KEGG" id="afla:FHG64_01515"/>
<dbReference type="PROSITE" id="PS51819">
    <property type="entry name" value="VOC"/>
    <property type="match status" value="1"/>
</dbReference>
<dbReference type="SUPFAM" id="SSF54593">
    <property type="entry name" value="Glyoxalase/Bleomycin resistance protein/Dihydroxybiphenyl dioxygenase"/>
    <property type="match status" value="1"/>
</dbReference>
<dbReference type="InterPro" id="IPR037523">
    <property type="entry name" value="VOC_core"/>
</dbReference>
<keyword evidence="3" id="KW-1185">Reference proteome</keyword>
<dbReference type="Proteomes" id="UP000309016">
    <property type="component" value="Chromosome"/>
</dbReference>
<dbReference type="CDD" id="cd06587">
    <property type="entry name" value="VOC"/>
    <property type="match status" value="1"/>
</dbReference>
<proteinExistence type="predicted"/>
<reference evidence="2 3" key="1">
    <citation type="submission" date="2019-06" db="EMBL/GenBank/DDBJ databases">
        <title>Complete genome sequence of Antarcticibacterium flavum KCTC 52984T from an Antarctic marine sediment.</title>
        <authorList>
            <person name="Lee Y.M."/>
            <person name="Shin S.C."/>
        </authorList>
    </citation>
    <scope>NUCLEOTIDE SEQUENCE [LARGE SCALE GENOMIC DNA]</scope>
    <source>
        <strain evidence="2 3">KCTC 52984</strain>
    </source>
</reference>
<evidence type="ECO:0000259" key="1">
    <source>
        <dbReference type="PROSITE" id="PS51819"/>
    </source>
</evidence>
<dbReference type="OrthoDB" id="9804907at2"/>
<name>A0A5B7X0P7_9FLAO</name>
<dbReference type="Pfam" id="PF00903">
    <property type="entry name" value="Glyoxalase"/>
    <property type="match status" value="1"/>
</dbReference>
<feature type="domain" description="VOC" evidence="1">
    <location>
        <begin position="4"/>
        <end position="125"/>
    </location>
</feature>
<dbReference type="EMBL" id="CP040812">
    <property type="protein sequence ID" value="QCY68181.1"/>
    <property type="molecule type" value="Genomic_DNA"/>
</dbReference>
<dbReference type="InterPro" id="IPR004360">
    <property type="entry name" value="Glyas_Fos-R_dOase_dom"/>
</dbReference>
<organism evidence="2 3">
    <name type="scientific">Antarcticibacterium flavum</name>
    <dbReference type="NCBI Taxonomy" id="2058175"/>
    <lineage>
        <taxon>Bacteria</taxon>
        <taxon>Pseudomonadati</taxon>
        <taxon>Bacteroidota</taxon>
        <taxon>Flavobacteriia</taxon>
        <taxon>Flavobacteriales</taxon>
        <taxon>Flavobacteriaceae</taxon>
        <taxon>Antarcticibacterium</taxon>
    </lineage>
</organism>
<dbReference type="RefSeq" id="WP_139064757.1">
    <property type="nucleotide sequence ID" value="NZ_CP040812.1"/>
</dbReference>
<protein>
    <submittedName>
        <fullName evidence="2">VOC family protein</fullName>
    </submittedName>
</protein>
<dbReference type="AlphaFoldDB" id="A0A5B7X0P7"/>
<dbReference type="InterPro" id="IPR029068">
    <property type="entry name" value="Glyas_Bleomycin-R_OHBP_Dase"/>
</dbReference>
<dbReference type="Gene3D" id="3.10.180.10">
    <property type="entry name" value="2,3-Dihydroxybiphenyl 1,2-Dioxygenase, domain 1"/>
    <property type="match status" value="1"/>
</dbReference>